<dbReference type="InterPro" id="IPR028973">
    <property type="entry name" value="PhnB-like"/>
</dbReference>
<dbReference type="InterPro" id="IPR004360">
    <property type="entry name" value="Glyas_Fos-R_dOase_dom"/>
</dbReference>
<dbReference type="RefSeq" id="WP_092011340.1">
    <property type="nucleotide sequence ID" value="NZ_FOXH01000001.1"/>
</dbReference>
<dbReference type="EMBL" id="FOXH01000001">
    <property type="protein sequence ID" value="SFP12449.1"/>
    <property type="molecule type" value="Genomic_DNA"/>
</dbReference>
<dbReference type="STRING" id="1079859.SAMN04515674_101427"/>
<name>A0A1I5MSF6_9BACT</name>
<dbReference type="PANTHER" id="PTHR33990:SF1">
    <property type="entry name" value="PROTEIN YJDN"/>
    <property type="match status" value="1"/>
</dbReference>
<organism evidence="2 3">
    <name type="scientific">Pseudarcicella hirudinis</name>
    <dbReference type="NCBI Taxonomy" id="1079859"/>
    <lineage>
        <taxon>Bacteria</taxon>
        <taxon>Pseudomonadati</taxon>
        <taxon>Bacteroidota</taxon>
        <taxon>Cytophagia</taxon>
        <taxon>Cytophagales</taxon>
        <taxon>Flectobacillaceae</taxon>
        <taxon>Pseudarcicella</taxon>
    </lineage>
</organism>
<feature type="domain" description="Glyoxalase/fosfomycin resistance/dioxygenase" evidence="1">
    <location>
        <begin position="10"/>
        <end position="135"/>
    </location>
</feature>
<protein>
    <submittedName>
        <fullName evidence="2">PhnB protein</fullName>
    </submittedName>
</protein>
<evidence type="ECO:0000313" key="3">
    <source>
        <dbReference type="Proteomes" id="UP000199306"/>
    </source>
</evidence>
<keyword evidence="3" id="KW-1185">Reference proteome</keyword>
<dbReference type="Pfam" id="PF00903">
    <property type="entry name" value="Glyoxalase"/>
    <property type="match status" value="1"/>
</dbReference>
<dbReference type="InterPro" id="IPR029068">
    <property type="entry name" value="Glyas_Bleomycin-R_OHBP_Dase"/>
</dbReference>
<dbReference type="SUPFAM" id="SSF54593">
    <property type="entry name" value="Glyoxalase/Bleomycin resistance protein/Dihydroxybiphenyl dioxygenase"/>
    <property type="match status" value="1"/>
</dbReference>
<proteinExistence type="predicted"/>
<evidence type="ECO:0000259" key="1">
    <source>
        <dbReference type="Pfam" id="PF00903"/>
    </source>
</evidence>
<gene>
    <name evidence="2" type="ORF">SAMN04515674_101427</name>
</gene>
<sequence>MAIFNTYLNFNGNAEEAFIFYKSVIGGEFGVLMRYQDIPGGDKVAEDVKDKIMHISLPLGNGNILMATDAVASMGHKLLTGNNFYISIYPESKEEAEKMYYGLSAGGKIDQPLEDAFWGAYFGMFTDKFGIQWMVNYEYPKN</sequence>
<dbReference type="AlphaFoldDB" id="A0A1I5MSF6"/>
<dbReference type="PANTHER" id="PTHR33990">
    <property type="entry name" value="PROTEIN YJDN-RELATED"/>
    <property type="match status" value="1"/>
</dbReference>
<dbReference type="OrthoDB" id="9795306at2"/>
<accession>A0A1I5MSF6</accession>
<evidence type="ECO:0000313" key="2">
    <source>
        <dbReference type="EMBL" id="SFP12449.1"/>
    </source>
</evidence>
<reference evidence="2 3" key="1">
    <citation type="submission" date="2016-10" db="EMBL/GenBank/DDBJ databases">
        <authorList>
            <person name="de Groot N.N."/>
        </authorList>
    </citation>
    <scope>NUCLEOTIDE SEQUENCE [LARGE SCALE GENOMIC DNA]</scope>
    <source>
        <strain evidence="3">E92,LMG 26720,CCM 7988</strain>
    </source>
</reference>
<dbReference type="CDD" id="cd06588">
    <property type="entry name" value="PhnB_like"/>
    <property type="match status" value="1"/>
</dbReference>
<dbReference type="Gene3D" id="3.10.180.10">
    <property type="entry name" value="2,3-Dihydroxybiphenyl 1,2-Dioxygenase, domain 1"/>
    <property type="match status" value="1"/>
</dbReference>
<dbReference type="Proteomes" id="UP000199306">
    <property type="component" value="Unassembled WGS sequence"/>
</dbReference>